<sequence length="269" mass="30721">MVTESGVWDWDRLEFMLPRKNLERIAFLPPRDGFGEDRPTWGWEDKREFSTRLTGREDVEHVLRSCVAAKGLWMRVLLPEDWEAFFSIVFHEWLGKNLFEGSFMTNDREWFTRFVILCWLLWKRWCSLLLDSEVGVLGDILMHGNRLVAECIRALSDAKGIRVRRGSSLSWSSQRGASPPLGTLVGSIKRLLGKDWRVVVKHVVHDSNRVADLLANKGRSLCIDSSIFLDHSTDTLSLVEEEHANHSLTLDTPTEVGLVVSFESGGIGR</sequence>
<evidence type="ECO:0000313" key="2">
    <source>
        <dbReference type="Proteomes" id="UP001396334"/>
    </source>
</evidence>
<organism evidence="1 2">
    <name type="scientific">Hibiscus sabdariffa</name>
    <name type="common">roselle</name>
    <dbReference type="NCBI Taxonomy" id="183260"/>
    <lineage>
        <taxon>Eukaryota</taxon>
        <taxon>Viridiplantae</taxon>
        <taxon>Streptophyta</taxon>
        <taxon>Embryophyta</taxon>
        <taxon>Tracheophyta</taxon>
        <taxon>Spermatophyta</taxon>
        <taxon>Magnoliopsida</taxon>
        <taxon>eudicotyledons</taxon>
        <taxon>Gunneridae</taxon>
        <taxon>Pentapetalae</taxon>
        <taxon>rosids</taxon>
        <taxon>malvids</taxon>
        <taxon>Malvales</taxon>
        <taxon>Malvaceae</taxon>
        <taxon>Malvoideae</taxon>
        <taxon>Hibiscus</taxon>
    </lineage>
</organism>
<dbReference type="Proteomes" id="UP001396334">
    <property type="component" value="Unassembled WGS sequence"/>
</dbReference>
<evidence type="ECO:0008006" key="3">
    <source>
        <dbReference type="Google" id="ProtNLM"/>
    </source>
</evidence>
<reference evidence="1 2" key="1">
    <citation type="journal article" date="2024" name="G3 (Bethesda)">
        <title>Genome assembly of Hibiscus sabdariffa L. provides insights into metabolisms of medicinal natural products.</title>
        <authorList>
            <person name="Kim T."/>
        </authorList>
    </citation>
    <scope>NUCLEOTIDE SEQUENCE [LARGE SCALE GENOMIC DNA]</scope>
    <source>
        <strain evidence="1">TK-2024</strain>
        <tissue evidence="1">Old leaves</tissue>
    </source>
</reference>
<name>A0ABR2REP3_9ROSI</name>
<accession>A0ABR2REP3</accession>
<gene>
    <name evidence="1" type="ORF">V6N11_044151</name>
</gene>
<proteinExistence type="predicted"/>
<keyword evidence="2" id="KW-1185">Reference proteome</keyword>
<comment type="caution">
    <text evidence="1">The sequence shown here is derived from an EMBL/GenBank/DDBJ whole genome shotgun (WGS) entry which is preliminary data.</text>
</comment>
<dbReference type="EMBL" id="JBBPBN010000023">
    <property type="protein sequence ID" value="KAK9011299.1"/>
    <property type="molecule type" value="Genomic_DNA"/>
</dbReference>
<protein>
    <recommendedName>
        <fullName evidence="3">RNase H type-1 domain-containing protein</fullName>
    </recommendedName>
</protein>
<evidence type="ECO:0000313" key="1">
    <source>
        <dbReference type="EMBL" id="KAK9011299.1"/>
    </source>
</evidence>